<keyword evidence="5" id="KW-0378">Hydrolase</keyword>
<dbReference type="GO" id="GO:0016787">
    <property type="term" value="F:hydrolase activity"/>
    <property type="evidence" value="ECO:0007669"/>
    <property type="project" value="UniProtKB-KW"/>
</dbReference>
<name>A0A0F9ED46_9ZZZZ</name>
<reference evidence="6" key="1">
    <citation type="journal article" date="2015" name="Nature">
        <title>Complex archaea that bridge the gap between prokaryotes and eukaryotes.</title>
        <authorList>
            <person name="Spang A."/>
            <person name="Saw J.H."/>
            <person name="Jorgensen S.L."/>
            <person name="Zaremba-Niedzwiedzka K."/>
            <person name="Martijn J."/>
            <person name="Lind A.E."/>
            <person name="van Eijk R."/>
            <person name="Schleper C."/>
            <person name="Guy L."/>
            <person name="Ettema T.J."/>
        </authorList>
    </citation>
    <scope>NUCLEOTIDE SEQUENCE</scope>
</reference>
<evidence type="ECO:0000256" key="1">
    <source>
        <dbReference type="ARBA" id="ARBA00022553"/>
    </source>
</evidence>
<organism evidence="6">
    <name type="scientific">marine sediment metagenome</name>
    <dbReference type="NCBI Taxonomy" id="412755"/>
    <lineage>
        <taxon>unclassified sequences</taxon>
        <taxon>metagenomes</taxon>
        <taxon>ecological metagenomes</taxon>
    </lineage>
</organism>
<dbReference type="GO" id="GO:0110001">
    <property type="term" value="C:toxin-antitoxin complex"/>
    <property type="evidence" value="ECO:0007669"/>
    <property type="project" value="InterPro"/>
</dbReference>
<comment type="caution">
    <text evidence="6">The sequence shown here is derived from an EMBL/GenBank/DDBJ whole genome shotgun (WGS) entry which is preliminary data.</text>
</comment>
<gene>
    <name evidence="6" type="ORF">LCGC14_2089260</name>
</gene>
<evidence type="ECO:0000256" key="4">
    <source>
        <dbReference type="ARBA" id="ARBA00022741"/>
    </source>
</evidence>
<sequence>MTDRDYRDYINDILESINDIESFIKGWTFEDFIGDKKTFNAVVRSIEIIGEASTNIPQEICDKAPDIPWAKMKGMRNRLAHEYFGTDSDVLWKTASKAIPRLKSEIENLLRII</sequence>
<protein>
    <recommendedName>
        <fullName evidence="7">DUF86 domain-containing protein</fullName>
    </recommendedName>
</protein>
<dbReference type="InterPro" id="IPR008201">
    <property type="entry name" value="HepT-like"/>
</dbReference>
<dbReference type="Pfam" id="PF01934">
    <property type="entry name" value="HepT-like"/>
    <property type="match status" value="1"/>
</dbReference>
<keyword evidence="4" id="KW-0547">Nucleotide-binding</keyword>
<keyword evidence="1" id="KW-0597">Phosphoprotein</keyword>
<keyword evidence="3" id="KW-0540">Nuclease</keyword>
<evidence type="ECO:0000256" key="5">
    <source>
        <dbReference type="ARBA" id="ARBA00022801"/>
    </source>
</evidence>
<dbReference type="AlphaFoldDB" id="A0A0F9ED46"/>
<dbReference type="GO" id="GO:0004540">
    <property type="term" value="F:RNA nuclease activity"/>
    <property type="evidence" value="ECO:0007669"/>
    <property type="project" value="InterPro"/>
</dbReference>
<dbReference type="EMBL" id="LAZR01025410">
    <property type="protein sequence ID" value="KKL72003.1"/>
    <property type="molecule type" value="Genomic_DNA"/>
</dbReference>
<evidence type="ECO:0000256" key="2">
    <source>
        <dbReference type="ARBA" id="ARBA00022649"/>
    </source>
</evidence>
<evidence type="ECO:0000256" key="3">
    <source>
        <dbReference type="ARBA" id="ARBA00022722"/>
    </source>
</evidence>
<dbReference type="GO" id="GO:0000166">
    <property type="term" value="F:nucleotide binding"/>
    <property type="evidence" value="ECO:0007669"/>
    <property type="project" value="UniProtKB-KW"/>
</dbReference>
<proteinExistence type="predicted"/>
<dbReference type="PANTHER" id="PTHR34139:SF1">
    <property type="entry name" value="RNASE MJ1380-RELATED"/>
    <property type="match status" value="1"/>
</dbReference>
<accession>A0A0F9ED46</accession>
<dbReference type="PANTHER" id="PTHR34139">
    <property type="entry name" value="UPF0331 PROTEIN MJ0127"/>
    <property type="match status" value="1"/>
</dbReference>
<evidence type="ECO:0008006" key="7">
    <source>
        <dbReference type="Google" id="ProtNLM"/>
    </source>
</evidence>
<evidence type="ECO:0000313" key="6">
    <source>
        <dbReference type="EMBL" id="KKL72003.1"/>
    </source>
</evidence>
<dbReference type="InterPro" id="IPR051813">
    <property type="entry name" value="HepT_RNase_toxin"/>
</dbReference>
<keyword evidence="2" id="KW-1277">Toxin-antitoxin system</keyword>